<protein>
    <recommendedName>
        <fullName evidence="3">DUF674 family protein</fullName>
    </recommendedName>
</protein>
<keyword evidence="2" id="KW-1185">Reference proteome</keyword>
<dbReference type="AlphaFoldDB" id="A0A067LDS9"/>
<dbReference type="Pfam" id="PF05056">
    <property type="entry name" value="DUF674"/>
    <property type="match status" value="1"/>
</dbReference>
<dbReference type="OrthoDB" id="850597at2759"/>
<evidence type="ECO:0000313" key="1">
    <source>
        <dbReference type="EMBL" id="KDP46572.1"/>
    </source>
</evidence>
<dbReference type="InterPro" id="IPR007750">
    <property type="entry name" value="DUF674"/>
</dbReference>
<dbReference type="PANTHER" id="PTHR33103:SF27">
    <property type="entry name" value="OS04G0594700 PROTEIN"/>
    <property type="match status" value="1"/>
</dbReference>
<organism evidence="1 2">
    <name type="scientific">Jatropha curcas</name>
    <name type="common">Barbados nut</name>
    <dbReference type="NCBI Taxonomy" id="180498"/>
    <lineage>
        <taxon>Eukaryota</taxon>
        <taxon>Viridiplantae</taxon>
        <taxon>Streptophyta</taxon>
        <taxon>Embryophyta</taxon>
        <taxon>Tracheophyta</taxon>
        <taxon>Spermatophyta</taxon>
        <taxon>Magnoliopsida</taxon>
        <taxon>eudicotyledons</taxon>
        <taxon>Gunneridae</taxon>
        <taxon>Pentapetalae</taxon>
        <taxon>rosids</taxon>
        <taxon>fabids</taxon>
        <taxon>Malpighiales</taxon>
        <taxon>Euphorbiaceae</taxon>
        <taxon>Crotonoideae</taxon>
        <taxon>Jatropheae</taxon>
        <taxon>Jatropha</taxon>
    </lineage>
</organism>
<dbReference type="Proteomes" id="UP000027138">
    <property type="component" value="Unassembled WGS sequence"/>
</dbReference>
<dbReference type="PANTHER" id="PTHR33103">
    <property type="entry name" value="OS01G0153900 PROTEIN"/>
    <property type="match status" value="1"/>
</dbReference>
<proteinExistence type="predicted"/>
<dbReference type="EMBL" id="KK914217">
    <property type="protein sequence ID" value="KDP46572.1"/>
    <property type="molecule type" value="Genomic_DNA"/>
</dbReference>
<sequence>MSIELKALVDKANDRIIFAECDEDLADVLFSFLTMPIGTIVRLTNNRPPITAIGCMNNLYASVENLDVKRFRTEACKTMLLRPKNGSATQYKDLKLKIDSEIPKYFFCGKLKNDGETPEYLLGLQSDCIAYDWRKLDRIAYECKLLSQYVGSYCDCGNAMNSSAIVDTIGSKDSIDGTAFAKEFTRFVISDELQVMPSSAAASFSLISKLGIMDMSSTEERVFNIGYDEVLNLLKSLFVSKFPLTETFLRPKELPDFSKETFQASSIIKHQLIRENARQENVKICARLLLSKSKKRVCYAEVGDDFVDLLFSFLTIPLGFIMKEMNGAHSKGCINYLYKSIMDLDSEKYFKTNGHKEILLSPKIAPDFGYENQLLGVKEVAHQLCYQKQTYFNDVGWKIGISLDKPTSNTSIALRVKHPKSTYKSGKTGGGFVMGPAVFTVTDDLIVTPISQFSGLSVLNKLNIPFNDIEELNVHVGNEEASRLLVASFMSESALTETFLQKKIK</sequence>
<accession>A0A067LDS9</accession>
<reference evidence="1 2" key="1">
    <citation type="journal article" date="2014" name="PLoS ONE">
        <title>Global Analysis of Gene Expression Profiles in Physic Nut (Jatropha curcas L.) Seedlings Exposed to Salt Stress.</title>
        <authorList>
            <person name="Zhang L."/>
            <person name="Zhang C."/>
            <person name="Wu P."/>
            <person name="Chen Y."/>
            <person name="Li M."/>
            <person name="Jiang H."/>
            <person name="Wu G."/>
        </authorList>
    </citation>
    <scope>NUCLEOTIDE SEQUENCE [LARGE SCALE GENOMIC DNA]</scope>
    <source>
        <strain evidence="2">cv. GZQX0401</strain>
        <tissue evidence="1">Young leaves</tissue>
    </source>
</reference>
<gene>
    <name evidence="1" type="ORF">JCGZ_08544</name>
</gene>
<evidence type="ECO:0008006" key="3">
    <source>
        <dbReference type="Google" id="ProtNLM"/>
    </source>
</evidence>
<name>A0A067LDS9_JATCU</name>
<evidence type="ECO:0000313" key="2">
    <source>
        <dbReference type="Proteomes" id="UP000027138"/>
    </source>
</evidence>